<evidence type="ECO:0000256" key="3">
    <source>
        <dbReference type="PROSITE-ProRule" id="PRU00703"/>
    </source>
</evidence>
<dbReference type="Proteomes" id="UP001211065">
    <property type="component" value="Unassembled WGS sequence"/>
</dbReference>
<dbReference type="PANTHER" id="PTHR13780">
    <property type="entry name" value="AMP-ACTIVATED PROTEIN KINASE, GAMMA REGULATORY SUBUNIT"/>
    <property type="match status" value="1"/>
</dbReference>
<protein>
    <recommendedName>
        <fullName evidence="4">CBS domain-containing protein</fullName>
    </recommendedName>
</protein>
<evidence type="ECO:0000256" key="2">
    <source>
        <dbReference type="ARBA" id="ARBA00023122"/>
    </source>
</evidence>
<dbReference type="InterPro" id="IPR050511">
    <property type="entry name" value="AMPK_gamma/SDS23_families"/>
</dbReference>
<reference evidence="5" key="1">
    <citation type="submission" date="2020-05" db="EMBL/GenBank/DDBJ databases">
        <title>Phylogenomic resolution of chytrid fungi.</title>
        <authorList>
            <person name="Stajich J.E."/>
            <person name="Amses K."/>
            <person name="Simmons R."/>
            <person name="Seto K."/>
            <person name="Myers J."/>
            <person name="Bonds A."/>
            <person name="Quandt C.A."/>
            <person name="Barry K."/>
            <person name="Liu P."/>
            <person name="Grigoriev I."/>
            <person name="Longcore J.E."/>
            <person name="James T.Y."/>
        </authorList>
    </citation>
    <scope>NUCLEOTIDE SEQUENCE</scope>
    <source>
        <strain evidence="5">JEL0476</strain>
    </source>
</reference>
<gene>
    <name evidence="5" type="ORF">HK099_002683</name>
</gene>
<dbReference type="PROSITE" id="PS51371">
    <property type="entry name" value="CBS"/>
    <property type="match status" value="2"/>
</dbReference>
<evidence type="ECO:0000313" key="5">
    <source>
        <dbReference type="EMBL" id="KAJ3200445.1"/>
    </source>
</evidence>
<feature type="domain" description="CBS" evidence="4">
    <location>
        <begin position="317"/>
        <end position="369"/>
    </location>
</feature>
<keyword evidence="1" id="KW-0677">Repeat</keyword>
<keyword evidence="2 3" id="KW-0129">CBS domain</keyword>
<keyword evidence="6" id="KW-1185">Reference proteome</keyword>
<proteinExistence type="predicted"/>
<dbReference type="EMBL" id="JADGJW010001904">
    <property type="protein sequence ID" value="KAJ3200445.1"/>
    <property type="molecule type" value="Genomic_DNA"/>
</dbReference>
<dbReference type="PANTHER" id="PTHR13780:SF128">
    <property type="entry name" value="CBS DOMAIN-CONTAINING PROTEIN"/>
    <property type="match status" value="1"/>
</dbReference>
<comment type="caution">
    <text evidence="5">The sequence shown here is derived from an EMBL/GenBank/DDBJ whole genome shotgun (WGS) entry which is preliminary data.</text>
</comment>
<evidence type="ECO:0000259" key="4">
    <source>
        <dbReference type="PROSITE" id="PS51371"/>
    </source>
</evidence>
<dbReference type="SMART" id="SM00116">
    <property type="entry name" value="CBS"/>
    <property type="match status" value="4"/>
</dbReference>
<dbReference type="CDD" id="cd02205">
    <property type="entry name" value="CBS_pair_SF"/>
    <property type="match status" value="2"/>
</dbReference>
<feature type="domain" description="CBS" evidence="4">
    <location>
        <begin position="24"/>
        <end position="86"/>
    </location>
</feature>
<dbReference type="Pfam" id="PF00571">
    <property type="entry name" value="CBS"/>
    <property type="match status" value="2"/>
</dbReference>
<evidence type="ECO:0000313" key="6">
    <source>
        <dbReference type="Proteomes" id="UP001211065"/>
    </source>
</evidence>
<organism evidence="5 6">
    <name type="scientific">Clydaea vesicula</name>
    <dbReference type="NCBI Taxonomy" id="447962"/>
    <lineage>
        <taxon>Eukaryota</taxon>
        <taxon>Fungi</taxon>
        <taxon>Fungi incertae sedis</taxon>
        <taxon>Chytridiomycota</taxon>
        <taxon>Chytridiomycota incertae sedis</taxon>
        <taxon>Chytridiomycetes</taxon>
        <taxon>Lobulomycetales</taxon>
        <taxon>Lobulomycetaceae</taxon>
        <taxon>Clydaea</taxon>
    </lineage>
</organism>
<name>A0AAD5TVU6_9FUNG</name>
<dbReference type="Gene3D" id="3.10.580.10">
    <property type="entry name" value="CBS-domain"/>
    <property type="match status" value="2"/>
</dbReference>
<dbReference type="InterPro" id="IPR000644">
    <property type="entry name" value="CBS_dom"/>
</dbReference>
<evidence type="ECO:0000256" key="1">
    <source>
        <dbReference type="ARBA" id="ARBA00022737"/>
    </source>
</evidence>
<sequence length="369" mass="42513">MNTALSPLSSKLSKIKIQDLINKKNKVLISINEDASIEKALELLQKYDILALPVYKWNLDKVKEFIGIISIYDILANTVFQKFFDLIDKCENSLDNLSFKTYLQVVKEEDLFFNIKVKNILGCTYESQESWVLHSSESLTNLLEMFTKNNYHRILIFDDEKFENREKNELNETAEFYTILTQTDIINFIFSNKSNFDLSSAEYDRIFNKEIKSLMELKKKNSLTDAEDPNQVSSNSINDRGIKVVTVQEEFSALNCFKVLYLHRVSAVAVVNAKGELIANLSASDLRGMTKERMEDLLLPVFDFLEKTSSKRGIKKVRPDQIISVTDDELVTKVLDTMISKDLHRVWVVDDRDIPVGSFTQSDFLYSLV</sequence>
<accession>A0AAD5TVU6</accession>
<dbReference type="SUPFAM" id="SSF54631">
    <property type="entry name" value="CBS-domain pair"/>
    <property type="match status" value="2"/>
</dbReference>
<dbReference type="InterPro" id="IPR046342">
    <property type="entry name" value="CBS_dom_sf"/>
</dbReference>
<dbReference type="AlphaFoldDB" id="A0AAD5TVU6"/>